<feature type="compositionally biased region" description="Basic and acidic residues" evidence="1">
    <location>
        <begin position="18"/>
        <end position="32"/>
    </location>
</feature>
<sequence>MPHSKSAGKRTASILFAKGRDVTRKERKDVSEAQRGNNQTKRTKEQNIPNKTRKRRKQIKQIGLDKVIGKWLDDICGAGEIIRFLVACFCNGYR</sequence>
<dbReference type="AlphaFoldDB" id="A0A1D2VB13"/>
<dbReference type="RefSeq" id="XP_020044944.1">
    <property type="nucleotide sequence ID" value="XM_020194740.1"/>
</dbReference>
<gene>
    <name evidence="2" type="ORF">ASCRUDRAFT_82562</name>
</gene>
<reference evidence="3" key="1">
    <citation type="submission" date="2016-05" db="EMBL/GenBank/DDBJ databases">
        <title>Comparative genomics of biotechnologically important yeasts.</title>
        <authorList>
            <consortium name="DOE Joint Genome Institute"/>
            <person name="Riley R."/>
            <person name="Haridas S."/>
            <person name="Wolfe K.H."/>
            <person name="Lopes M.R."/>
            <person name="Hittinger C.T."/>
            <person name="Goker M."/>
            <person name="Salamov A."/>
            <person name="Wisecaver J."/>
            <person name="Long T.M."/>
            <person name="Aerts A.L."/>
            <person name="Barry K."/>
            <person name="Choi C."/>
            <person name="Clum A."/>
            <person name="Coughlan A.Y."/>
            <person name="Deshpande S."/>
            <person name="Douglass A.P."/>
            <person name="Hanson S.J."/>
            <person name="Klenk H.-P."/>
            <person name="Labutti K."/>
            <person name="Lapidus A."/>
            <person name="Lindquist E."/>
            <person name="Lipzen A."/>
            <person name="Meier-Kolthoff J.P."/>
            <person name="Ohm R.A."/>
            <person name="Otillar R.P."/>
            <person name="Pangilinan J."/>
            <person name="Peng Y."/>
            <person name="Rokas A."/>
            <person name="Rosa C.A."/>
            <person name="Scheuner C."/>
            <person name="Sibirny A.A."/>
            <person name="Slot J.C."/>
            <person name="Stielow J.B."/>
            <person name="Sun H."/>
            <person name="Kurtzman C.P."/>
            <person name="Blackwell M."/>
            <person name="Grigoriev I.V."/>
            <person name="Jeffries T.W."/>
        </authorList>
    </citation>
    <scope>NUCLEOTIDE SEQUENCE [LARGE SCALE GENOMIC DNA]</scope>
    <source>
        <strain evidence="3">DSM 1968</strain>
    </source>
</reference>
<organism evidence="2 3">
    <name type="scientific">Ascoidea rubescens DSM 1968</name>
    <dbReference type="NCBI Taxonomy" id="1344418"/>
    <lineage>
        <taxon>Eukaryota</taxon>
        <taxon>Fungi</taxon>
        <taxon>Dikarya</taxon>
        <taxon>Ascomycota</taxon>
        <taxon>Saccharomycotina</taxon>
        <taxon>Saccharomycetes</taxon>
        <taxon>Ascoideaceae</taxon>
        <taxon>Ascoidea</taxon>
    </lineage>
</organism>
<evidence type="ECO:0000313" key="3">
    <source>
        <dbReference type="Proteomes" id="UP000095038"/>
    </source>
</evidence>
<feature type="compositionally biased region" description="Polar residues" evidence="1">
    <location>
        <begin position="34"/>
        <end position="50"/>
    </location>
</feature>
<dbReference type="InParanoid" id="A0A1D2VB13"/>
<dbReference type="Proteomes" id="UP000095038">
    <property type="component" value="Unassembled WGS sequence"/>
</dbReference>
<name>A0A1D2VB13_9ASCO</name>
<dbReference type="GeneID" id="30968376"/>
<dbReference type="EMBL" id="KV454490">
    <property type="protein sequence ID" value="ODV58637.1"/>
    <property type="molecule type" value="Genomic_DNA"/>
</dbReference>
<protein>
    <submittedName>
        <fullName evidence="2">Uncharacterized protein</fullName>
    </submittedName>
</protein>
<evidence type="ECO:0000256" key="1">
    <source>
        <dbReference type="SAM" id="MobiDB-lite"/>
    </source>
</evidence>
<proteinExistence type="predicted"/>
<keyword evidence="3" id="KW-1185">Reference proteome</keyword>
<evidence type="ECO:0000313" key="2">
    <source>
        <dbReference type="EMBL" id="ODV58637.1"/>
    </source>
</evidence>
<feature type="region of interest" description="Disordered" evidence="1">
    <location>
        <begin position="1"/>
        <end position="58"/>
    </location>
</feature>
<accession>A0A1D2VB13</accession>